<dbReference type="HAMAP" id="MF_01357">
    <property type="entry name" value="NDH1_NuoC"/>
    <property type="match status" value="1"/>
</dbReference>
<dbReference type="InterPro" id="IPR020396">
    <property type="entry name" value="NADH_UbQ_OxRdtase_CS"/>
</dbReference>
<proteinExistence type="inferred from homology"/>
<dbReference type="InterPro" id="IPR001268">
    <property type="entry name" value="NADH_UbQ_OxRdtase_30kDa_su"/>
</dbReference>
<evidence type="ECO:0000256" key="3">
    <source>
        <dbReference type="ARBA" id="ARBA00022448"/>
    </source>
</evidence>
<comment type="similarity">
    <text evidence="1 4">Belongs to the complex I 30 kDa subunit family.</text>
</comment>
<dbReference type="NCBIfam" id="TIGR01961">
    <property type="entry name" value="NuoC_fam"/>
    <property type="match status" value="1"/>
</dbReference>
<dbReference type="InterPro" id="IPR010218">
    <property type="entry name" value="NADH_DH_suC"/>
</dbReference>
<evidence type="ECO:0000259" key="5">
    <source>
        <dbReference type="Pfam" id="PF00329"/>
    </source>
</evidence>
<keyword evidence="4" id="KW-0520">NAD</keyword>
<evidence type="ECO:0000256" key="1">
    <source>
        <dbReference type="ARBA" id="ARBA00007569"/>
    </source>
</evidence>
<sequence length="205" mass="24577">MNKSFYTPNVKILDKLEYLVDILIKRFNEKIISSSVIYNELTVNINKENLLEVIAFLRDDSQLLFRQLTDITAVDYLKKCKKFTVVYQLLSLSFNLRIRIKIDIPQNYIVPSLFNYYSNADWLEREVFDMFGIYFNEHPDLRRILTDFGFEGHPLRKDFPLSGFTEVYYDENDQEVKYKPVELENEYRNFSSINPWMGICKREKD</sequence>
<organism evidence="6">
    <name type="scientific">Menopon gallinae</name>
    <name type="common">poultry shaft louse</name>
    <dbReference type="NCBI Taxonomy" id="328185"/>
    <lineage>
        <taxon>Eukaryota</taxon>
        <taxon>Metazoa</taxon>
        <taxon>Ecdysozoa</taxon>
        <taxon>Arthropoda</taxon>
        <taxon>Hexapoda</taxon>
        <taxon>Insecta</taxon>
        <taxon>Pterygota</taxon>
        <taxon>Neoptera</taxon>
        <taxon>Paraneoptera</taxon>
        <taxon>Psocodea</taxon>
        <taxon>Troctomorpha</taxon>
        <taxon>Phthiraptera</taxon>
        <taxon>Amblycera</taxon>
        <taxon>Menoponidae</taxon>
        <taxon>Menopon</taxon>
    </lineage>
</organism>
<gene>
    <name evidence="6" type="ORF">PYX00_011174</name>
</gene>
<protein>
    <recommendedName>
        <fullName evidence="2">NADH dehydrogenase [ubiquinone] iron-sulfur protein 3, mitochondrial</fullName>
    </recommendedName>
</protein>
<dbReference type="PANTHER" id="PTHR10884">
    <property type="entry name" value="NADH DEHYDROGENASE UBIQUINONE IRON-SULFUR PROTEIN 3"/>
    <property type="match status" value="1"/>
</dbReference>
<dbReference type="AlphaFoldDB" id="A0AAW2H662"/>
<dbReference type="PROSITE" id="PS00542">
    <property type="entry name" value="COMPLEX1_30K"/>
    <property type="match status" value="1"/>
</dbReference>
<evidence type="ECO:0000256" key="2">
    <source>
        <dbReference type="ARBA" id="ARBA00020084"/>
    </source>
</evidence>
<keyword evidence="4" id="KW-1278">Translocase</keyword>
<dbReference type="EMBL" id="JARGDH010000093">
    <property type="protein sequence ID" value="KAL0263873.1"/>
    <property type="molecule type" value="Genomic_DNA"/>
</dbReference>
<feature type="domain" description="NADH:ubiquinone oxidoreductase 30kDa subunit" evidence="5">
    <location>
        <begin position="43"/>
        <end position="164"/>
    </location>
</feature>
<keyword evidence="3 4" id="KW-0813">Transport</keyword>
<accession>A0AAW2H662</accession>
<comment type="caution">
    <text evidence="6">The sequence shown here is derived from an EMBL/GenBank/DDBJ whole genome shotgun (WGS) entry which is preliminary data.</text>
</comment>
<dbReference type="Gene3D" id="3.30.460.80">
    <property type="entry name" value="NADH:ubiquinone oxidoreductase, 30kDa subunit"/>
    <property type="match status" value="1"/>
</dbReference>
<evidence type="ECO:0000256" key="4">
    <source>
        <dbReference type="RuleBase" id="RU003456"/>
    </source>
</evidence>
<name>A0AAW2H662_9NEOP</name>
<dbReference type="PANTHER" id="PTHR10884:SF14">
    <property type="entry name" value="NADH DEHYDROGENASE [UBIQUINONE] IRON-SULFUR PROTEIN 3, MITOCHONDRIAL"/>
    <property type="match status" value="1"/>
</dbReference>
<dbReference type="InterPro" id="IPR037232">
    <property type="entry name" value="NADH_quin_OxRdtase_su_C/D-like"/>
</dbReference>
<dbReference type="SUPFAM" id="SSF143243">
    <property type="entry name" value="Nqo5-like"/>
    <property type="match status" value="1"/>
</dbReference>
<evidence type="ECO:0000313" key="6">
    <source>
        <dbReference type="EMBL" id="KAL0263873.1"/>
    </source>
</evidence>
<dbReference type="GO" id="GO:0008137">
    <property type="term" value="F:NADH dehydrogenase (ubiquinone) activity"/>
    <property type="evidence" value="ECO:0007669"/>
    <property type="project" value="InterPro"/>
</dbReference>
<reference evidence="6" key="1">
    <citation type="journal article" date="2024" name="Gigascience">
        <title>Chromosome-level genome of the poultry shaft louse Menopon gallinae provides insight into the host-switching and adaptive evolution of parasitic lice.</title>
        <authorList>
            <person name="Xu Y."/>
            <person name="Ma L."/>
            <person name="Liu S."/>
            <person name="Liang Y."/>
            <person name="Liu Q."/>
            <person name="He Z."/>
            <person name="Tian L."/>
            <person name="Duan Y."/>
            <person name="Cai W."/>
            <person name="Li H."/>
            <person name="Song F."/>
        </authorList>
    </citation>
    <scope>NUCLEOTIDE SEQUENCE</scope>
    <source>
        <strain evidence="6">Cailab_2023a</strain>
    </source>
</reference>
<dbReference type="NCBIfam" id="NF004733">
    <property type="entry name" value="PRK06074.1-5"/>
    <property type="match status" value="1"/>
</dbReference>
<dbReference type="Pfam" id="PF00329">
    <property type="entry name" value="Complex1_30kDa"/>
    <property type="match status" value="1"/>
</dbReference>
<dbReference type="GO" id="GO:0016651">
    <property type="term" value="F:oxidoreductase activity, acting on NAD(P)H"/>
    <property type="evidence" value="ECO:0007669"/>
    <property type="project" value="InterPro"/>
</dbReference>